<evidence type="ECO:0000256" key="3">
    <source>
        <dbReference type="ARBA" id="ARBA00022989"/>
    </source>
</evidence>
<evidence type="ECO:0000256" key="1">
    <source>
        <dbReference type="ARBA" id="ARBA00004141"/>
    </source>
</evidence>
<feature type="transmembrane region" description="Helical" evidence="5">
    <location>
        <begin position="12"/>
        <end position="41"/>
    </location>
</feature>
<name>A0A3B1AR17_9ZZZZ</name>
<accession>A0A3B1AR17</accession>
<dbReference type="InterPro" id="IPR019109">
    <property type="entry name" value="MamF_MmsF"/>
</dbReference>
<feature type="transmembrane region" description="Helical" evidence="5">
    <location>
        <begin position="61"/>
        <end position="84"/>
    </location>
</feature>
<evidence type="ECO:0008006" key="7">
    <source>
        <dbReference type="Google" id="ProtNLM"/>
    </source>
</evidence>
<proteinExistence type="predicted"/>
<keyword evidence="4 5" id="KW-0472">Membrane</keyword>
<evidence type="ECO:0000256" key="5">
    <source>
        <dbReference type="SAM" id="Phobius"/>
    </source>
</evidence>
<evidence type="ECO:0000313" key="6">
    <source>
        <dbReference type="EMBL" id="VAW96424.1"/>
    </source>
</evidence>
<sequence>MTKIHNMKQRQYMALAPLLSLAGIFINPMASTLAPLVLYFIFRDKRPDVGTIALRTADLAFSIQLWLVLISLAFMLAISMNLVVTSDVQQMMGLATIIILAIFLVSLAAAIYQSFKGKVYRYLFSFRIAERVLNLVDKKRKAD</sequence>
<evidence type="ECO:0000256" key="2">
    <source>
        <dbReference type="ARBA" id="ARBA00022692"/>
    </source>
</evidence>
<feature type="transmembrane region" description="Helical" evidence="5">
    <location>
        <begin position="91"/>
        <end position="115"/>
    </location>
</feature>
<keyword evidence="3 5" id="KW-1133">Transmembrane helix</keyword>
<organism evidence="6">
    <name type="scientific">hydrothermal vent metagenome</name>
    <dbReference type="NCBI Taxonomy" id="652676"/>
    <lineage>
        <taxon>unclassified sequences</taxon>
        <taxon>metagenomes</taxon>
        <taxon>ecological metagenomes</taxon>
    </lineage>
</organism>
<comment type="subcellular location">
    <subcellularLocation>
        <location evidence="1">Membrane</location>
        <topology evidence="1">Multi-pass membrane protein</topology>
    </subcellularLocation>
</comment>
<gene>
    <name evidence="6" type="ORF">MNBD_GAMMA23-1769</name>
</gene>
<dbReference type="EMBL" id="UOFT01000052">
    <property type="protein sequence ID" value="VAW96424.1"/>
    <property type="molecule type" value="Genomic_DNA"/>
</dbReference>
<keyword evidence="2 5" id="KW-0812">Transmembrane</keyword>
<dbReference type="AlphaFoldDB" id="A0A3B1AR17"/>
<evidence type="ECO:0000256" key="4">
    <source>
        <dbReference type="ARBA" id="ARBA00023136"/>
    </source>
</evidence>
<protein>
    <recommendedName>
        <fullName evidence="7">DUF4870 domain-containing protein</fullName>
    </recommendedName>
</protein>
<reference evidence="6" key="1">
    <citation type="submission" date="2018-06" db="EMBL/GenBank/DDBJ databases">
        <authorList>
            <person name="Zhirakovskaya E."/>
        </authorList>
    </citation>
    <scope>NUCLEOTIDE SEQUENCE</scope>
</reference>
<dbReference type="Pfam" id="PF09685">
    <property type="entry name" value="MamF_MmsF"/>
    <property type="match status" value="1"/>
</dbReference>